<accession>A0ABX7VK10</accession>
<gene>
    <name evidence="2" type="ORF">HGO23_14795</name>
</gene>
<feature type="transmembrane region" description="Helical" evidence="1">
    <location>
        <begin position="46"/>
        <end position="67"/>
    </location>
</feature>
<name>A0ABX7VK10_XENBU</name>
<evidence type="ECO:0000256" key="1">
    <source>
        <dbReference type="SAM" id="Phobius"/>
    </source>
</evidence>
<keyword evidence="1" id="KW-0472">Membrane</keyword>
<dbReference type="Proteomes" id="UP000665047">
    <property type="component" value="Chromosome"/>
</dbReference>
<evidence type="ECO:0000313" key="2">
    <source>
        <dbReference type="EMBL" id="QTL39109.1"/>
    </source>
</evidence>
<sequence length="104" mass="12447">MKIKHFLKWAIFIIIIMMGLLFIAHLSLTNPDLVGSFNQLMYHWRYFSFLWRVLIYILIGIFLWDFWRSGKVPSEGKQSFKRIVLMCVLFVLANEMIIWTNSGE</sequence>
<reference evidence="2 3" key="1">
    <citation type="submission" date="2021-03" db="EMBL/GenBank/DDBJ databases">
        <title>Complete Genome Sequence Data of Xenorhabdus budapestensis strain C72, a Candidate Biological Control Agent, from China.</title>
        <authorList>
            <person name="LI B."/>
            <person name="WANG S."/>
            <person name="QIU D."/>
        </authorList>
    </citation>
    <scope>NUCLEOTIDE SEQUENCE [LARGE SCALE GENOMIC DNA]</scope>
    <source>
        <strain evidence="2 3">C-7-2</strain>
    </source>
</reference>
<keyword evidence="3" id="KW-1185">Reference proteome</keyword>
<dbReference type="RefSeq" id="WP_209027124.1">
    <property type="nucleotide sequence ID" value="NZ_CP072455.1"/>
</dbReference>
<evidence type="ECO:0000313" key="3">
    <source>
        <dbReference type="Proteomes" id="UP000665047"/>
    </source>
</evidence>
<feature type="transmembrane region" description="Helical" evidence="1">
    <location>
        <begin position="79"/>
        <end position="99"/>
    </location>
</feature>
<keyword evidence="1" id="KW-1133">Transmembrane helix</keyword>
<dbReference type="EMBL" id="CP072455">
    <property type="protein sequence ID" value="QTL39109.1"/>
    <property type="molecule type" value="Genomic_DNA"/>
</dbReference>
<keyword evidence="1" id="KW-0812">Transmembrane</keyword>
<feature type="transmembrane region" description="Helical" evidence="1">
    <location>
        <begin position="7"/>
        <end position="26"/>
    </location>
</feature>
<proteinExistence type="predicted"/>
<protein>
    <submittedName>
        <fullName evidence="2">Uncharacterized protein</fullName>
    </submittedName>
</protein>
<organism evidence="2 3">
    <name type="scientific">Xenorhabdus budapestensis</name>
    <dbReference type="NCBI Taxonomy" id="290110"/>
    <lineage>
        <taxon>Bacteria</taxon>
        <taxon>Pseudomonadati</taxon>
        <taxon>Pseudomonadota</taxon>
        <taxon>Gammaproteobacteria</taxon>
        <taxon>Enterobacterales</taxon>
        <taxon>Morganellaceae</taxon>
        <taxon>Xenorhabdus</taxon>
    </lineage>
</organism>